<dbReference type="InterPro" id="IPR052027">
    <property type="entry name" value="PspC"/>
</dbReference>
<evidence type="ECO:0000256" key="5">
    <source>
        <dbReference type="ARBA" id="ARBA00023136"/>
    </source>
</evidence>
<accession>A0ABW1UP56</accession>
<name>A0ABW1UP56_9LACO</name>
<evidence type="ECO:0000256" key="2">
    <source>
        <dbReference type="ARBA" id="ARBA00022475"/>
    </source>
</evidence>
<keyword evidence="10" id="KW-1185">Reference proteome</keyword>
<dbReference type="InterPro" id="IPR007168">
    <property type="entry name" value="Phageshock_PspC_N"/>
</dbReference>
<evidence type="ECO:0000256" key="7">
    <source>
        <dbReference type="SAM" id="Phobius"/>
    </source>
</evidence>
<protein>
    <submittedName>
        <fullName evidence="9">PspC domain-containing protein</fullName>
    </submittedName>
</protein>
<keyword evidence="2" id="KW-1003">Cell membrane</keyword>
<dbReference type="PANTHER" id="PTHR33885:SF3">
    <property type="entry name" value="PHAGE SHOCK PROTEIN C"/>
    <property type="match status" value="1"/>
</dbReference>
<evidence type="ECO:0000256" key="6">
    <source>
        <dbReference type="SAM" id="MobiDB-lite"/>
    </source>
</evidence>
<comment type="caution">
    <text evidence="9">The sequence shown here is derived from an EMBL/GenBank/DDBJ whole genome shotgun (WGS) entry which is preliminary data.</text>
</comment>
<feature type="region of interest" description="Disordered" evidence="6">
    <location>
        <begin position="62"/>
        <end position="83"/>
    </location>
</feature>
<dbReference type="Pfam" id="PF04024">
    <property type="entry name" value="PspC"/>
    <property type="match status" value="1"/>
</dbReference>
<comment type="subcellular location">
    <subcellularLocation>
        <location evidence="1">Cell membrane</location>
        <topology evidence="1">Single-pass membrane protein</topology>
    </subcellularLocation>
</comment>
<evidence type="ECO:0000256" key="3">
    <source>
        <dbReference type="ARBA" id="ARBA00022692"/>
    </source>
</evidence>
<keyword evidence="5 7" id="KW-0472">Membrane</keyword>
<sequence>MKKKLYRARHDVKIAGVCSGLADYFNIDVTLIRVIFAVLALGWGSTIALYIILWIVIPEEPRDAGHSEKKRKSVDDNGQWSDF</sequence>
<keyword evidence="4 7" id="KW-1133">Transmembrane helix</keyword>
<feature type="domain" description="Phage shock protein PspC N-terminal" evidence="8">
    <location>
        <begin position="3"/>
        <end position="60"/>
    </location>
</feature>
<gene>
    <name evidence="9" type="ORF">ACFQHW_09085</name>
</gene>
<dbReference type="EMBL" id="JBHSSM010000020">
    <property type="protein sequence ID" value="MFC6315714.1"/>
    <property type="molecule type" value="Genomic_DNA"/>
</dbReference>
<evidence type="ECO:0000313" key="9">
    <source>
        <dbReference type="EMBL" id="MFC6315714.1"/>
    </source>
</evidence>
<dbReference type="PANTHER" id="PTHR33885">
    <property type="entry name" value="PHAGE SHOCK PROTEIN C"/>
    <property type="match status" value="1"/>
</dbReference>
<evidence type="ECO:0000313" key="10">
    <source>
        <dbReference type="Proteomes" id="UP001596310"/>
    </source>
</evidence>
<evidence type="ECO:0000259" key="8">
    <source>
        <dbReference type="Pfam" id="PF04024"/>
    </source>
</evidence>
<keyword evidence="3 7" id="KW-0812">Transmembrane</keyword>
<reference evidence="10" key="1">
    <citation type="journal article" date="2019" name="Int. J. Syst. Evol. Microbiol.">
        <title>The Global Catalogue of Microorganisms (GCM) 10K type strain sequencing project: providing services to taxonomists for standard genome sequencing and annotation.</title>
        <authorList>
            <consortium name="The Broad Institute Genomics Platform"/>
            <consortium name="The Broad Institute Genome Sequencing Center for Infectious Disease"/>
            <person name="Wu L."/>
            <person name="Ma J."/>
        </authorList>
    </citation>
    <scope>NUCLEOTIDE SEQUENCE [LARGE SCALE GENOMIC DNA]</scope>
    <source>
        <strain evidence="10">CCM 8897</strain>
    </source>
</reference>
<evidence type="ECO:0000256" key="4">
    <source>
        <dbReference type="ARBA" id="ARBA00022989"/>
    </source>
</evidence>
<dbReference type="RefSeq" id="WP_125600718.1">
    <property type="nucleotide sequence ID" value="NZ_JBHSSM010000020.1"/>
</dbReference>
<dbReference type="Proteomes" id="UP001596310">
    <property type="component" value="Unassembled WGS sequence"/>
</dbReference>
<organism evidence="9 10">
    <name type="scientific">Lapidilactobacillus achengensis</name>
    <dbReference type="NCBI Taxonomy" id="2486000"/>
    <lineage>
        <taxon>Bacteria</taxon>
        <taxon>Bacillati</taxon>
        <taxon>Bacillota</taxon>
        <taxon>Bacilli</taxon>
        <taxon>Lactobacillales</taxon>
        <taxon>Lactobacillaceae</taxon>
        <taxon>Lapidilactobacillus</taxon>
    </lineage>
</organism>
<proteinExistence type="predicted"/>
<feature type="transmembrane region" description="Helical" evidence="7">
    <location>
        <begin position="34"/>
        <end position="57"/>
    </location>
</feature>
<evidence type="ECO:0000256" key="1">
    <source>
        <dbReference type="ARBA" id="ARBA00004162"/>
    </source>
</evidence>